<evidence type="ECO:0000256" key="4">
    <source>
        <dbReference type="ARBA" id="ARBA00022806"/>
    </source>
</evidence>
<organism evidence="14 15">
    <name type="scientific">Flavobacterium cauense R2A-7</name>
    <dbReference type="NCBI Taxonomy" id="1341154"/>
    <lineage>
        <taxon>Bacteria</taxon>
        <taxon>Pseudomonadati</taxon>
        <taxon>Bacteroidota</taxon>
        <taxon>Flavobacteriia</taxon>
        <taxon>Flavobacteriales</taxon>
        <taxon>Flavobacteriaceae</taxon>
        <taxon>Flavobacterium</taxon>
    </lineage>
</organism>
<dbReference type="GO" id="GO:0000725">
    <property type="term" value="P:recombinational repair"/>
    <property type="evidence" value="ECO:0007669"/>
    <property type="project" value="TreeGrafter"/>
</dbReference>
<name>A0A562M5Z0_9FLAO</name>
<dbReference type="Pfam" id="PF00580">
    <property type="entry name" value="UvrD-helicase"/>
    <property type="match status" value="1"/>
</dbReference>
<dbReference type="GO" id="GO:0003677">
    <property type="term" value="F:DNA binding"/>
    <property type="evidence" value="ECO:0007669"/>
    <property type="project" value="UniProtKB-KW"/>
</dbReference>
<comment type="caution">
    <text evidence="14">The sequence shown here is derived from an EMBL/GenBank/DDBJ whole genome shotgun (WGS) entry which is preliminary data.</text>
</comment>
<comment type="catalytic activity">
    <reaction evidence="11">
        <text>ATP + H2O = ADP + phosphate + H(+)</text>
        <dbReference type="Rhea" id="RHEA:13065"/>
        <dbReference type="ChEBI" id="CHEBI:15377"/>
        <dbReference type="ChEBI" id="CHEBI:15378"/>
        <dbReference type="ChEBI" id="CHEBI:30616"/>
        <dbReference type="ChEBI" id="CHEBI:43474"/>
        <dbReference type="ChEBI" id="CHEBI:456216"/>
        <dbReference type="EC" id="5.6.2.4"/>
    </reaction>
</comment>
<dbReference type="InterPro" id="IPR014017">
    <property type="entry name" value="DNA_helicase_UvrD-like_C"/>
</dbReference>
<dbReference type="SUPFAM" id="SSF52540">
    <property type="entry name" value="P-loop containing nucleoside triphosphate hydrolases"/>
    <property type="match status" value="1"/>
</dbReference>
<dbReference type="Gene3D" id="3.40.50.300">
    <property type="entry name" value="P-loop containing nucleotide triphosphate hydrolases"/>
    <property type="match status" value="2"/>
</dbReference>
<keyword evidence="5 12" id="KW-0067">ATP-binding</keyword>
<evidence type="ECO:0000256" key="9">
    <source>
        <dbReference type="ARBA" id="ARBA00034808"/>
    </source>
</evidence>
<proteinExistence type="inferred from homology"/>
<feature type="binding site" evidence="12">
    <location>
        <begin position="23"/>
        <end position="30"/>
    </location>
    <ligand>
        <name>ATP</name>
        <dbReference type="ChEBI" id="CHEBI:30616"/>
    </ligand>
</feature>
<protein>
    <recommendedName>
        <fullName evidence="9">DNA 3'-5' helicase</fullName>
        <ecNumber evidence="9">5.6.2.4</ecNumber>
    </recommendedName>
    <alternativeName>
        <fullName evidence="10">DNA 3'-5' helicase II</fullName>
    </alternativeName>
</protein>
<evidence type="ECO:0000313" key="14">
    <source>
        <dbReference type="EMBL" id="TWI15336.1"/>
    </source>
</evidence>
<feature type="domain" description="UvrD-like helicase ATP-binding" evidence="13">
    <location>
        <begin position="2"/>
        <end position="284"/>
    </location>
</feature>
<dbReference type="STRING" id="1341154.FCR2A7T_24130"/>
<keyword evidence="15" id="KW-1185">Reference proteome</keyword>
<keyword evidence="2 12" id="KW-0547">Nucleotide-binding</keyword>
<dbReference type="GO" id="GO:0016887">
    <property type="term" value="F:ATP hydrolysis activity"/>
    <property type="evidence" value="ECO:0007669"/>
    <property type="project" value="RHEA"/>
</dbReference>
<evidence type="ECO:0000256" key="8">
    <source>
        <dbReference type="ARBA" id="ARBA00034617"/>
    </source>
</evidence>
<keyword evidence="6" id="KW-0238">DNA-binding</keyword>
<keyword evidence="4 12" id="KW-0347">Helicase</keyword>
<sequence>MSIVLSKEQLVYVQSFGKVILNACPGSGKTTTVAYKLDELIKNWELLFSKNSGILCLSFTNVAKNEIAEKFKEKNGFSLPYPHYILTIDSFVNSFITLPFAHKLKDIGKRYKIIDDISYLDKIFQSDWQLMKTYKSYLFSYKPSKIDYTINSGYSWDGHDKSDDLDFVKYAKEIKTRQINMGLLKTSDSAFLAYLILKKYPRIAKYIASKFPYLIIDEAQDTSEIQHSILELLYNQGLKNIDLVGDPYQCLYQWRDASPELFLQKFDDCENWKGLYLTENRRSTKKIIEVFSMLRRTTDKEIIPILDSEADLPLHVIKYDKTDYSEAISKYEKLCLDNNLSSNIILVRGNALKNSLLGKESDYFPWDKSSIAYKLIQSRIHLQSNEIKEAVKKIRRLIIELLIPGISFSDLKEKENELKNDKDSNSIIFKIVRDIPSFDLSLKEWTVKTQQYLKSELQLENMPDFKIRKKNVTKKGKITFDKTTLENSVNHYFKKAITENNFPITTIHQVKGMTFDSVFMILNDKNHKENITLNDFVLKEEMPTEKQRLIYVAISRPRNLLCIGVPKTMTDEKLKEFLNCEMLIL</sequence>
<evidence type="ECO:0000259" key="13">
    <source>
        <dbReference type="PROSITE" id="PS51198"/>
    </source>
</evidence>
<evidence type="ECO:0000256" key="3">
    <source>
        <dbReference type="ARBA" id="ARBA00022801"/>
    </source>
</evidence>
<dbReference type="Gene3D" id="1.10.10.160">
    <property type="match status" value="1"/>
</dbReference>
<dbReference type="GO" id="GO:0043138">
    <property type="term" value="F:3'-5' DNA helicase activity"/>
    <property type="evidence" value="ECO:0007669"/>
    <property type="project" value="UniProtKB-EC"/>
</dbReference>
<dbReference type="GO" id="GO:0005524">
    <property type="term" value="F:ATP binding"/>
    <property type="evidence" value="ECO:0007669"/>
    <property type="project" value="UniProtKB-UniRule"/>
</dbReference>
<dbReference type="Proteomes" id="UP000319848">
    <property type="component" value="Unassembled WGS sequence"/>
</dbReference>
<evidence type="ECO:0000256" key="1">
    <source>
        <dbReference type="ARBA" id="ARBA00009922"/>
    </source>
</evidence>
<evidence type="ECO:0000256" key="11">
    <source>
        <dbReference type="ARBA" id="ARBA00048988"/>
    </source>
</evidence>
<dbReference type="OrthoDB" id="1100019at2"/>
<dbReference type="PANTHER" id="PTHR11070">
    <property type="entry name" value="UVRD / RECB / PCRA DNA HELICASE FAMILY MEMBER"/>
    <property type="match status" value="1"/>
</dbReference>
<dbReference type="PANTHER" id="PTHR11070:SF2">
    <property type="entry name" value="ATP-DEPENDENT DNA HELICASE SRS2"/>
    <property type="match status" value="1"/>
</dbReference>
<dbReference type="InterPro" id="IPR000212">
    <property type="entry name" value="DNA_helicase_UvrD/REP"/>
</dbReference>
<comment type="similarity">
    <text evidence="1">Belongs to the helicase family. UvrD subfamily.</text>
</comment>
<dbReference type="CDD" id="cd17932">
    <property type="entry name" value="DEXQc_UvrD"/>
    <property type="match status" value="1"/>
</dbReference>
<keyword evidence="3 12" id="KW-0378">Hydrolase</keyword>
<dbReference type="AlphaFoldDB" id="A0A562M5Z0"/>
<dbReference type="EMBL" id="VLKQ01000001">
    <property type="protein sequence ID" value="TWI15336.1"/>
    <property type="molecule type" value="Genomic_DNA"/>
</dbReference>
<evidence type="ECO:0000256" key="7">
    <source>
        <dbReference type="ARBA" id="ARBA00023235"/>
    </source>
</evidence>
<comment type="catalytic activity">
    <reaction evidence="8">
        <text>Couples ATP hydrolysis with the unwinding of duplex DNA by translocating in the 3'-5' direction.</text>
        <dbReference type="EC" id="5.6.2.4"/>
    </reaction>
</comment>
<dbReference type="InterPro" id="IPR013986">
    <property type="entry name" value="DExx_box_DNA_helicase_dom_sf"/>
</dbReference>
<evidence type="ECO:0000256" key="2">
    <source>
        <dbReference type="ARBA" id="ARBA00022741"/>
    </source>
</evidence>
<keyword evidence="7" id="KW-0413">Isomerase</keyword>
<dbReference type="PROSITE" id="PS51198">
    <property type="entry name" value="UVRD_HELICASE_ATP_BIND"/>
    <property type="match status" value="1"/>
</dbReference>
<evidence type="ECO:0000256" key="5">
    <source>
        <dbReference type="ARBA" id="ARBA00022840"/>
    </source>
</evidence>
<evidence type="ECO:0000313" key="15">
    <source>
        <dbReference type="Proteomes" id="UP000319848"/>
    </source>
</evidence>
<accession>A0A562M5Z0</accession>
<reference evidence="14 15" key="1">
    <citation type="journal article" date="2015" name="Stand. Genomic Sci.">
        <title>Genomic Encyclopedia of Bacterial and Archaeal Type Strains, Phase III: the genomes of soil and plant-associated and newly described type strains.</title>
        <authorList>
            <person name="Whitman W.B."/>
            <person name="Woyke T."/>
            <person name="Klenk H.P."/>
            <person name="Zhou Y."/>
            <person name="Lilburn T.G."/>
            <person name="Beck B.J."/>
            <person name="De Vos P."/>
            <person name="Vandamme P."/>
            <person name="Eisen J.A."/>
            <person name="Garrity G."/>
            <person name="Hugenholtz P."/>
            <person name="Kyrpides N.C."/>
        </authorList>
    </citation>
    <scope>NUCLEOTIDE SEQUENCE [LARGE SCALE GENOMIC DNA]</scope>
    <source>
        <strain evidence="14 15">CGMCC 1.7270</strain>
    </source>
</reference>
<dbReference type="InterPro" id="IPR014016">
    <property type="entry name" value="UvrD-like_ATP-bd"/>
</dbReference>
<dbReference type="EC" id="5.6.2.4" evidence="9"/>
<evidence type="ECO:0000256" key="10">
    <source>
        <dbReference type="ARBA" id="ARBA00034923"/>
    </source>
</evidence>
<dbReference type="RefSeq" id="WP_051369553.1">
    <property type="nucleotide sequence ID" value="NZ_AVBI01000019.1"/>
</dbReference>
<evidence type="ECO:0000256" key="6">
    <source>
        <dbReference type="ARBA" id="ARBA00023125"/>
    </source>
</evidence>
<dbReference type="InterPro" id="IPR027417">
    <property type="entry name" value="P-loop_NTPase"/>
</dbReference>
<gene>
    <name evidence="14" type="ORF">IP98_00328</name>
</gene>
<evidence type="ECO:0000256" key="12">
    <source>
        <dbReference type="PROSITE-ProRule" id="PRU00560"/>
    </source>
</evidence>
<dbReference type="Pfam" id="PF13361">
    <property type="entry name" value="UvrD_C"/>
    <property type="match status" value="1"/>
</dbReference>